<keyword evidence="6" id="KW-0820">tRNA-binding</keyword>
<feature type="domain" description="Large ribosomal subunit protein uL5 N-terminal" evidence="8">
    <location>
        <begin position="24"/>
        <end position="80"/>
    </location>
</feature>
<evidence type="ECO:0000259" key="8">
    <source>
        <dbReference type="Pfam" id="PF00281"/>
    </source>
</evidence>
<dbReference type="GO" id="GO:0006412">
    <property type="term" value="P:translation"/>
    <property type="evidence" value="ECO:0007669"/>
    <property type="project" value="UniProtKB-UniRule"/>
</dbReference>
<keyword evidence="6" id="KW-0699">rRNA-binding</keyword>
<evidence type="ECO:0000256" key="7">
    <source>
        <dbReference type="RuleBase" id="RU003930"/>
    </source>
</evidence>
<dbReference type="SUPFAM" id="SSF55282">
    <property type="entry name" value="RL5-like"/>
    <property type="match status" value="1"/>
</dbReference>
<organism evidence="10 11">
    <name type="scientific">Mesomycoplasma bovoculi M165/69</name>
    <dbReference type="NCBI Taxonomy" id="743966"/>
    <lineage>
        <taxon>Bacteria</taxon>
        <taxon>Bacillati</taxon>
        <taxon>Mycoplasmatota</taxon>
        <taxon>Mycoplasmoidales</taxon>
        <taxon>Metamycoplasmataceae</taxon>
        <taxon>Mesomycoplasma</taxon>
    </lineage>
</organism>
<dbReference type="AlphaFoldDB" id="W5USZ2"/>
<dbReference type="EMBL" id="CP007154">
    <property type="protein sequence ID" value="AHH45334.1"/>
    <property type="molecule type" value="Genomic_DNA"/>
</dbReference>
<dbReference type="PATRIC" id="fig|743966.3.peg.326"/>
<name>W5USZ2_9BACT</name>
<keyword evidence="11" id="KW-1185">Reference proteome</keyword>
<reference evidence="10 11" key="1">
    <citation type="journal article" date="2014" name="Genome Announc.">
        <title>Complete Genome Sequence of Mycoplasma bovoculi Strain M165/69T (ATCC 29104).</title>
        <authorList>
            <person name="Calcutt M.J."/>
            <person name="Foecking M.F."/>
        </authorList>
    </citation>
    <scope>NUCLEOTIDE SEQUENCE [LARGE SCALE GENOMIC DNA]</scope>
    <source>
        <strain evidence="10">M165/69</strain>
    </source>
</reference>
<dbReference type="Gene3D" id="3.30.1440.10">
    <property type="match status" value="1"/>
</dbReference>
<dbReference type="Pfam" id="PF00673">
    <property type="entry name" value="Ribosomal_L5_C"/>
    <property type="match status" value="1"/>
</dbReference>
<comment type="subunit">
    <text evidence="6">Part of the 50S ribosomal subunit; part of the 5S rRNA/L5/L18/L25 subcomplex. Contacts the 5S rRNA and the P site tRNA. Forms a bridge to the 30S subunit in the 70S ribosome.</text>
</comment>
<keyword evidence="2 6" id="KW-0689">Ribosomal protein</keyword>
<dbReference type="FunFam" id="3.30.1440.10:FF:000001">
    <property type="entry name" value="50S ribosomal protein L5"/>
    <property type="match status" value="1"/>
</dbReference>
<accession>W5USZ2</accession>
<evidence type="ECO:0000256" key="2">
    <source>
        <dbReference type="ARBA" id="ARBA00022980"/>
    </source>
</evidence>
<dbReference type="eggNOG" id="COG0094">
    <property type="taxonomic scope" value="Bacteria"/>
</dbReference>
<dbReference type="RefSeq" id="WP_022934738.1">
    <property type="nucleotide sequence ID" value="NZ_CP007154.1"/>
</dbReference>
<dbReference type="KEGG" id="mbc:MYB_01625"/>
<dbReference type="HOGENOM" id="CLU_061015_2_1_14"/>
<dbReference type="PANTHER" id="PTHR11994">
    <property type="entry name" value="60S RIBOSOMAL PROTEIN L11-RELATED"/>
    <property type="match status" value="1"/>
</dbReference>
<dbReference type="InterPro" id="IPR020930">
    <property type="entry name" value="Ribosomal_uL5_bac-type"/>
</dbReference>
<keyword evidence="6" id="KW-0694">RNA-binding</keyword>
<dbReference type="InterPro" id="IPR022803">
    <property type="entry name" value="Ribosomal_uL5_dom_sf"/>
</dbReference>
<dbReference type="OrthoDB" id="9806626at2"/>
<proteinExistence type="inferred from homology"/>
<dbReference type="GO" id="GO:0000049">
    <property type="term" value="F:tRNA binding"/>
    <property type="evidence" value="ECO:0007669"/>
    <property type="project" value="UniProtKB-UniRule"/>
</dbReference>
<dbReference type="STRING" id="743966.MYB_01625"/>
<evidence type="ECO:0000256" key="5">
    <source>
        <dbReference type="ARBA" id="ARBA00058604"/>
    </source>
</evidence>
<evidence type="ECO:0000256" key="1">
    <source>
        <dbReference type="ARBA" id="ARBA00008553"/>
    </source>
</evidence>
<dbReference type="GO" id="GO:0003735">
    <property type="term" value="F:structural constituent of ribosome"/>
    <property type="evidence" value="ECO:0007669"/>
    <property type="project" value="InterPro"/>
</dbReference>
<dbReference type="GO" id="GO:0005840">
    <property type="term" value="C:ribosome"/>
    <property type="evidence" value="ECO:0007669"/>
    <property type="project" value="UniProtKB-KW"/>
</dbReference>
<evidence type="ECO:0000256" key="6">
    <source>
        <dbReference type="HAMAP-Rule" id="MF_01333"/>
    </source>
</evidence>
<evidence type="ECO:0000256" key="4">
    <source>
        <dbReference type="ARBA" id="ARBA00035245"/>
    </source>
</evidence>
<dbReference type="InterPro" id="IPR031309">
    <property type="entry name" value="Ribosomal_uL5_C"/>
</dbReference>
<comment type="function">
    <text evidence="6">This is 1 of the proteins that bind and probably mediate the attachment of the 5S RNA into the large ribosomal subunit, where it forms part of the central protuberance. In the 70S ribosome it contacts protein S13 of the 30S subunit (bridge B1b), connecting the 2 subunits; this bridge is implicated in subunit movement. Contacts the P site tRNA; the 5S rRNA and some of its associated proteins might help stabilize positioning of ribosome-bound tRNAs.</text>
</comment>
<dbReference type="GO" id="GO:1990904">
    <property type="term" value="C:ribonucleoprotein complex"/>
    <property type="evidence" value="ECO:0007669"/>
    <property type="project" value="UniProtKB-KW"/>
</dbReference>
<dbReference type="Proteomes" id="UP000019229">
    <property type="component" value="Chromosome"/>
</dbReference>
<dbReference type="PIRSF" id="PIRSF002161">
    <property type="entry name" value="Ribosomal_L5"/>
    <property type="match status" value="1"/>
</dbReference>
<dbReference type="HAMAP" id="MF_01333_B">
    <property type="entry name" value="Ribosomal_uL5_B"/>
    <property type="match status" value="1"/>
</dbReference>
<evidence type="ECO:0000256" key="3">
    <source>
        <dbReference type="ARBA" id="ARBA00023274"/>
    </source>
</evidence>
<comment type="similarity">
    <text evidence="1 6 7">Belongs to the universal ribosomal protein uL5 family.</text>
</comment>
<dbReference type="InterPro" id="IPR031310">
    <property type="entry name" value="Ribosomal_uL5_N"/>
</dbReference>
<dbReference type="NCBIfam" id="NF000585">
    <property type="entry name" value="PRK00010.1"/>
    <property type="match status" value="1"/>
</dbReference>
<keyword evidence="3 6" id="KW-0687">Ribonucleoprotein</keyword>
<dbReference type="GO" id="GO:0019843">
    <property type="term" value="F:rRNA binding"/>
    <property type="evidence" value="ECO:0007669"/>
    <property type="project" value="UniProtKB-UniRule"/>
</dbReference>
<sequence>MNQLQQFYLEKVAPSLKEEFQLSSVMQIPRIEKVVLNMTAGNEVTNSKAIEEVLNELSLISGQKAYQNTAKKSLASWKLRKGMPVGGKVTLRRDAMWEFLYKLINIAIPRIRDFRGISSKSFDGRGNFALGIKEIIVFPEISFDKIRKLRGLDIIIVTSAPNNQQAKALLSKMGFPFAKKS</sequence>
<evidence type="ECO:0000313" key="11">
    <source>
        <dbReference type="Proteomes" id="UP000019229"/>
    </source>
</evidence>
<protein>
    <recommendedName>
        <fullName evidence="4 6">Large ribosomal subunit protein uL5</fullName>
    </recommendedName>
</protein>
<dbReference type="Pfam" id="PF00281">
    <property type="entry name" value="Ribosomal_L5"/>
    <property type="match status" value="1"/>
</dbReference>
<feature type="domain" description="Large ribosomal subunit protein uL5 C-terminal" evidence="9">
    <location>
        <begin position="84"/>
        <end position="177"/>
    </location>
</feature>
<evidence type="ECO:0000313" key="10">
    <source>
        <dbReference type="EMBL" id="AHH45334.1"/>
    </source>
</evidence>
<dbReference type="InterPro" id="IPR002132">
    <property type="entry name" value="Ribosomal_uL5"/>
</dbReference>
<comment type="function">
    <text evidence="5">This is one of the proteins that bind and probably mediate the attachment of the 5S RNA into the large ribosomal subunit, where it forms part of the central protuberance. In the 70S ribosome it contacts protein S13 of the 30S subunit (bridge B1b), connecting the 2 subunits; this bridge is implicated in subunit movement. Contacts the P site tRNA; the 5S rRNA and some of its associated proteins might help stabilize positioning of ribosome-bound tRNAs.</text>
</comment>
<evidence type="ECO:0000259" key="9">
    <source>
        <dbReference type="Pfam" id="PF00673"/>
    </source>
</evidence>
<gene>
    <name evidence="6 10" type="primary">rplE</name>
    <name evidence="10" type="ORF">MYB_01625</name>
</gene>